<dbReference type="Gene3D" id="3.30.530.20">
    <property type="match status" value="1"/>
</dbReference>
<dbReference type="RefSeq" id="WP_121934280.1">
    <property type="nucleotide sequence ID" value="NZ_RDOJ01000006.1"/>
</dbReference>
<keyword evidence="2" id="KW-1185">Reference proteome</keyword>
<evidence type="ECO:0000313" key="1">
    <source>
        <dbReference type="EMBL" id="RLZ10695.1"/>
    </source>
</evidence>
<dbReference type="CDD" id="cd07820">
    <property type="entry name" value="SRPBCC_3"/>
    <property type="match status" value="1"/>
</dbReference>
<evidence type="ECO:0000313" key="2">
    <source>
        <dbReference type="Proteomes" id="UP000275348"/>
    </source>
</evidence>
<dbReference type="OrthoDB" id="9793552at2"/>
<name>A0A3L9MCC1_9FLAO</name>
<sequence>MKHKLYYEQHINASIDEVWNFFSDAKNLKELTPKEMNMKVISDLKVTELFEGMKIAYFVSPLFHIPVFWETEIIKLEDKHQFIDIQKKGPFRLWKHTHTFIEIDNGVKMIDEVEYELPFGRFGDLFHQPLVLNNLEDLFDYRKKICNEIFR</sequence>
<comment type="caution">
    <text evidence="1">The sequence shown here is derived from an EMBL/GenBank/DDBJ whole genome shotgun (WGS) entry which is preliminary data.</text>
</comment>
<dbReference type="AlphaFoldDB" id="A0A3L9MCC1"/>
<organism evidence="1 2">
    <name type="scientific">Faecalibacter macacae</name>
    <dbReference type="NCBI Taxonomy" id="1859289"/>
    <lineage>
        <taxon>Bacteria</taxon>
        <taxon>Pseudomonadati</taxon>
        <taxon>Bacteroidota</taxon>
        <taxon>Flavobacteriia</taxon>
        <taxon>Flavobacteriales</taxon>
        <taxon>Weeksellaceae</taxon>
        <taxon>Faecalibacter</taxon>
    </lineage>
</organism>
<protein>
    <submittedName>
        <fullName evidence="1">Uncharacterized protein</fullName>
    </submittedName>
</protein>
<accession>A0A3L9MCC1</accession>
<gene>
    <name evidence="1" type="ORF">EAH69_06000</name>
</gene>
<dbReference type="InterPro" id="IPR023393">
    <property type="entry name" value="START-like_dom_sf"/>
</dbReference>
<dbReference type="SUPFAM" id="SSF55961">
    <property type="entry name" value="Bet v1-like"/>
    <property type="match status" value="1"/>
</dbReference>
<proteinExistence type="predicted"/>
<dbReference type="EMBL" id="RDOJ01000006">
    <property type="protein sequence ID" value="RLZ10695.1"/>
    <property type="molecule type" value="Genomic_DNA"/>
</dbReference>
<reference evidence="1 2" key="1">
    <citation type="submission" date="2018-10" db="EMBL/GenBank/DDBJ databases">
        <authorList>
            <person name="Chen X."/>
        </authorList>
    </citation>
    <scope>NUCLEOTIDE SEQUENCE [LARGE SCALE GENOMIC DNA]</scope>
    <source>
        <strain evidence="1 2">YIM 102668</strain>
    </source>
</reference>
<dbReference type="Proteomes" id="UP000275348">
    <property type="component" value="Unassembled WGS sequence"/>
</dbReference>